<proteinExistence type="inferred from homology"/>
<dbReference type="InterPro" id="IPR036138">
    <property type="entry name" value="PBP_dimer_sf"/>
</dbReference>
<feature type="transmembrane region" description="Helical" evidence="11">
    <location>
        <begin position="18"/>
        <end position="36"/>
    </location>
</feature>
<evidence type="ECO:0000256" key="3">
    <source>
        <dbReference type="ARBA" id="ARBA00007171"/>
    </source>
</evidence>
<gene>
    <name evidence="14" type="primary">pbpA_2</name>
    <name evidence="14" type="ORF">DSM106044_00354</name>
</gene>
<evidence type="ECO:0000313" key="15">
    <source>
        <dbReference type="Proteomes" id="UP000306509"/>
    </source>
</evidence>
<dbReference type="Pfam" id="PF03717">
    <property type="entry name" value="PBP_dimer"/>
    <property type="match status" value="1"/>
</dbReference>
<accession>A0A4U8QCK8</accession>
<evidence type="ECO:0000256" key="1">
    <source>
        <dbReference type="ARBA" id="ARBA00004167"/>
    </source>
</evidence>
<evidence type="ECO:0000259" key="13">
    <source>
        <dbReference type="Pfam" id="PF03717"/>
    </source>
</evidence>
<keyword evidence="7" id="KW-0573">Peptidoglycan synthesis</keyword>
<dbReference type="Proteomes" id="UP000306509">
    <property type="component" value="Unassembled WGS sequence"/>
</dbReference>
<evidence type="ECO:0000256" key="8">
    <source>
        <dbReference type="ARBA" id="ARBA00022989"/>
    </source>
</evidence>
<keyword evidence="6" id="KW-0133">Cell shape</keyword>
<dbReference type="AlphaFoldDB" id="A0A4U8QCK8"/>
<dbReference type="Pfam" id="PF00905">
    <property type="entry name" value="Transpeptidase"/>
    <property type="match status" value="1"/>
</dbReference>
<dbReference type="Gene3D" id="3.40.710.10">
    <property type="entry name" value="DD-peptidase/beta-lactamase superfamily"/>
    <property type="match status" value="1"/>
</dbReference>
<reference evidence="14 15" key="1">
    <citation type="journal article" date="2019" name="Anaerobe">
        <title>Detection of Robinsoniella peoriensis in multiple bone samples of a trauma patient.</title>
        <authorList>
            <person name="Schrottner P."/>
            <person name="Hartwich K."/>
            <person name="Bunk B."/>
            <person name="Schober I."/>
            <person name="Helbig S."/>
            <person name="Rudolph W.W."/>
            <person name="Gunzer F."/>
        </authorList>
    </citation>
    <scope>NUCLEOTIDE SEQUENCE [LARGE SCALE GENOMIC DNA]</scope>
    <source>
        <strain evidence="14 15">DSM 106044</strain>
    </source>
</reference>
<dbReference type="SUPFAM" id="SSF56601">
    <property type="entry name" value="beta-lactamase/transpeptidase-like"/>
    <property type="match status" value="1"/>
</dbReference>
<dbReference type="InterPro" id="IPR050515">
    <property type="entry name" value="Beta-lactam/transpept"/>
</dbReference>
<dbReference type="STRING" id="180332.GCA_000797495_05510"/>
<dbReference type="GO" id="GO:0008658">
    <property type="term" value="F:penicillin binding"/>
    <property type="evidence" value="ECO:0007669"/>
    <property type="project" value="InterPro"/>
</dbReference>
<dbReference type="Gene3D" id="3.90.1310.10">
    <property type="entry name" value="Penicillin-binding protein 2a (Domain 2)"/>
    <property type="match status" value="1"/>
</dbReference>
<dbReference type="GO" id="GO:0071972">
    <property type="term" value="F:peptidoglycan L,D-transpeptidase activity"/>
    <property type="evidence" value="ECO:0007669"/>
    <property type="project" value="TreeGrafter"/>
</dbReference>
<dbReference type="GO" id="GO:0005886">
    <property type="term" value="C:plasma membrane"/>
    <property type="evidence" value="ECO:0007669"/>
    <property type="project" value="UniProtKB-SubCell"/>
</dbReference>
<dbReference type="GO" id="GO:0009252">
    <property type="term" value="P:peptidoglycan biosynthetic process"/>
    <property type="evidence" value="ECO:0007669"/>
    <property type="project" value="UniProtKB-KW"/>
</dbReference>
<dbReference type="PANTHER" id="PTHR30627">
    <property type="entry name" value="PEPTIDOGLYCAN D,D-TRANSPEPTIDASE"/>
    <property type="match status" value="1"/>
</dbReference>
<evidence type="ECO:0000256" key="4">
    <source>
        <dbReference type="ARBA" id="ARBA00022475"/>
    </source>
</evidence>
<dbReference type="InterPro" id="IPR001460">
    <property type="entry name" value="PCN-bd_Tpept"/>
</dbReference>
<comment type="similarity">
    <text evidence="3">Belongs to the transpeptidase family.</text>
</comment>
<evidence type="ECO:0000256" key="10">
    <source>
        <dbReference type="ARBA" id="ARBA00023316"/>
    </source>
</evidence>
<organism evidence="14 15">
    <name type="scientific">Robinsoniella peoriensis</name>
    <dbReference type="NCBI Taxonomy" id="180332"/>
    <lineage>
        <taxon>Bacteria</taxon>
        <taxon>Bacillati</taxon>
        <taxon>Bacillota</taxon>
        <taxon>Clostridia</taxon>
        <taxon>Lachnospirales</taxon>
        <taxon>Lachnospiraceae</taxon>
        <taxon>Robinsoniella</taxon>
    </lineage>
</organism>
<dbReference type="InterPro" id="IPR012338">
    <property type="entry name" value="Beta-lactam/transpept-like"/>
</dbReference>
<feature type="domain" description="Penicillin-binding protein transpeptidase" evidence="12">
    <location>
        <begin position="620"/>
        <end position="936"/>
    </location>
</feature>
<name>A0A4U8QCK8_9FIRM</name>
<protein>
    <submittedName>
        <fullName evidence="14">Penicillin-binding protein A</fullName>
    </submittedName>
</protein>
<keyword evidence="9 11" id="KW-0472">Membrane</keyword>
<dbReference type="PANTHER" id="PTHR30627:SF2">
    <property type="entry name" value="PEPTIDOGLYCAN D,D-TRANSPEPTIDASE MRDA"/>
    <property type="match status" value="1"/>
</dbReference>
<dbReference type="GO" id="GO:0071555">
    <property type="term" value="P:cell wall organization"/>
    <property type="evidence" value="ECO:0007669"/>
    <property type="project" value="UniProtKB-KW"/>
</dbReference>
<evidence type="ECO:0000256" key="11">
    <source>
        <dbReference type="SAM" id="Phobius"/>
    </source>
</evidence>
<evidence type="ECO:0000256" key="6">
    <source>
        <dbReference type="ARBA" id="ARBA00022960"/>
    </source>
</evidence>
<sequence length="963" mass="106708">MFKYVKDTISKAAKSRMVILVVVFLILAFILVYRLFTLQIVEGESYLNDFTMQIEKERTLKSTRGIITDRNGKLLAYNKLAHSVSFEDTGAYDNLTMHEKNLALNGSMYGILKILEKNGDKVTDNFGITLNSAGEYQFVYSGTNLLRFKADIYGQAYIENLTEAQTNASASQMMDDLCAEKGYGVLSKENTKEELAKYGLPETLTKEETLSIVIMRSKIAANSFQKYLAATLATNISDKSMSTIMESKDKYPGVDVVDDTIRVYDNSIYFAPIIGYTGQISSEELNELNKDSEVYNQNDIVGKIGLEQVYENQLQGLKGSERVYVNNLGKILKKDNRVEPQAGNNIQLTLDTDYQIAAYRILEQYIAGIVYTMLIDTKEVNIEDYATTDDIKIPVYDVYYALFENNVLDVNHISSADASTTEKRVYQQFLSEQSNVFAAIKSELTSDSPAAYKDLGKDMQAYMTYVVNNMLMEGTGILQKDAIDKSDETYLAWTNDGSISLQEYLTYAISKNWVDISKIPVDTEYLDSKEVYSALSDYIAKYLSTDTHFSKKIYRYMIESDTLSATDVCLMLFDQGVIKMNEEDYNSLASGSLTAFDFVHAKIYSLELTPAQLALDPCSGSLVINDPNTGEVLACVTYPSYDNNRLANDMDSEYYAKLATDLSSPFYNKATQEITAPGSTYKMVTAAAGVTEGVIGIYDTINCTGTFDLVDPPINCWNKFGHGAESLVTALRDSCNFYFNTIGYTLGDVGAEDGKAVDEVGIEKLAKYAEMFGFDAPTGIEIGETDPHISDNGMAPSAMGQGTNAFTTSQLSRYVATIANGGTCYDLTLLDKISDSDNRVLEEKKPKVHNNVELDPELWTAIHTGMNEMVKSNNILKNIKTDMAGKTGTAQETGVPSHALFVGYAPYDNPEIAIAVRITNGYTSTNAASVAGDMVNYIFKNKEADEIIPGHAIQVDANTQRFD</sequence>
<dbReference type="SUPFAM" id="SSF56519">
    <property type="entry name" value="Penicillin binding protein dimerisation domain"/>
    <property type="match status" value="1"/>
</dbReference>
<evidence type="ECO:0000259" key="12">
    <source>
        <dbReference type="Pfam" id="PF00905"/>
    </source>
</evidence>
<keyword evidence="5 11" id="KW-0812">Transmembrane</keyword>
<feature type="domain" description="Penicillin-binding protein dimerisation" evidence="13">
    <location>
        <begin position="61"/>
        <end position="334"/>
    </location>
</feature>
<evidence type="ECO:0000256" key="9">
    <source>
        <dbReference type="ARBA" id="ARBA00023136"/>
    </source>
</evidence>
<evidence type="ECO:0000256" key="2">
    <source>
        <dbReference type="ARBA" id="ARBA00004236"/>
    </source>
</evidence>
<dbReference type="RefSeq" id="WP_044289367.1">
    <property type="nucleotide sequence ID" value="NZ_CABMJZ010000062.1"/>
</dbReference>
<keyword evidence="8 11" id="KW-1133">Transmembrane helix</keyword>
<dbReference type="OrthoDB" id="9757901at2"/>
<dbReference type="GO" id="GO:0008360">
    <property type="term" value="P:regulation of cell shape"/>
    <property type="evidence" value="ECO:0007669"/>
    <property type="project" value="UniProtKB-KW"/>
</dbReference>
<evidence type="ECO:0000256" key="7">
    <source>
        <dbReference type="ARBA" id="ARBA00022984"/>
    </source>
</evidence>
<evidence type="ECO:0000313" key="14">
    <source>
        <dbReference type="EMBL" id="TLD02855.1"/>
    </source>
</evidence>
<keyword evidence="4" id="KW-1003">Cell membrane</keyword>
<keyword evidence="10" id="KW-0961">Cell wall biogenesis/degradation</keyword>
<evidence type="ECO:0000256" key="5">
    <source>
        <dbReference type="ARBA" id="ARBA00022692"/>
    </source>
</evidence>
<dbReference type="InterPro" id="IPR005311">
    <property type="entry name" value="PBP_dimer"/>
</dbReference>
<dbReference type="EMBL" id="QGQD01000006">
    <property type="protein sequence ID" value="TLD02855.1"/>
    <property type="molecule type" value="Genomic_DNA"/>
</dbReference>
<keyword evidence="15" id="KW-1185">Reference proteome</keyword>
<comment type="subcellular location">
    <subcellularLocation>
        <location evidence="2">Cell membrane</location>
    </subcellularLocation>
    <subcellularLocation>
        <location evidence="1">Membrane</location>
        <topology evidence="1">Single-pass membrane protein</topology>
    </subcellularLocation>
</comment>
<comment type="caution">
    <text evidence="14">The sequence shown here is derived from an EMBL/GenBank/DDBJ whole genome shotgun (WGS) entry which is preliminary data.</text>
</comment>